<evidence type="ECO:0000256" key="2">
    <source>
        <dbReference type="ARBA" id="ARBA00022485"/>
    </source>
</evidence>
<comment type="cofactor">
    <cofactor evidence="1">
        <name>[4Fe-4S] cluster</name>
        <dbReference type="ChEBI" id="CHEBI:49883"/>
    </cofactor>
</comment>
<keyword evidence="3" id="KW-0949">S-adenosyl-L-methionine</keyword>
<keyword evidence="4" id="KW-0479">Metal-binding</keyword>
<dbReference type="Pfam" id="PF04055">
    <property type="entry name" value="Radical_SAM"/>
    <property type="match status" value="1"/>
</dbReference>
<evidence type="ECO:0000256" key="3">
    <source>
        <dbReference type="ARBA" id="ARBA00022691"/>
    </source>
</evidence>
<dbReference type="SFLD" id="SFLDG01083">
    <property type="entry name" value="Uncharacterised_Radical_SAM_Su"/>
    <property type="match status" value="1"/>
</dbReference>
<dbReference type="GO" id="GO:0046872">
    <property type="term" value="F:metal ion binding"/>
    <property type="evidence" value="ECO:0007669"/>
    <property type="project" value="UniProtKB-KW"/>
</dbReference>
<dbReference type="InterPro" id="IPR013785">
    <property type="entry name" value="Aldolase_TIM"/>
</dbReference>
<dbReference type="Proteomes" id="UP000235460">
    <property type="component" value="Unassembled WGS sequence"/>
</dbReference>
<dbReference type="SUPFAM" id="SSF102114">
    <property type="entry name" value="Radical SAM enzymes"/>
    <property type="match status" value="1"/>
</dbReference>
<evidence type="ECO:0000259" key="7">
    <source>
        <dbReference type="PROSITE" id="PS51918"/>
    </source>
</evidence>
<dbReference type="InterPro" id="IPR058240">
    <property type="entry name" value="rSAM_sf"/>
</dbReference>
<dbReference type="InterPro" id="IPR007197">
    <property type="entry name" value="rSAM"/>
</dbReference>
<dbReference type="EMBL" id="PNIK01000010">
    <property type="protein sequence ID" value="PMP68940.1"/>
    <property type="molecule type" value="Genomic_DNA"/>
</dbReference>
<protein>
    <submittedName>
        <fullName evidence="8">Radical SAM protein</fullName>
    </submittedName>
</protein>
<evidence type="ECO:0000313" key="10">
    <source>
        <dbReference type="Proteomes" id="UP000235460"/>
    </source>
</evidence>
<dbReference type="AlphaFoldDB" id="A0A2N7PQG4"/>
<proteinExistence type="predicted"/>
<dbReference type="SFLD" id="SFLDS00029">
    <property type="entry name" value="Radical_SAM"/>
    <property type="match status" value="1"/>
</dbReference>
<evidence type="ECO:0000256" key="1">
    <source>
        <dbReference type="ARBA" id="ARBA00001966"/>
    </source>
</evidence>
<dbReference type="GO" id="GO:0051539">
    <property type="term" value="F:4 iron, 4 sulfur cluster binding"/>
    <property type="evidence" value="ECO:0007669"/>
    <property type="project" value="UniProtKB-KW"/>
</dbReference>
<gene>
    <name evidence="9" type="ORF">C0169_00990</name>
    <name evidence="8" type="ORF">C0190_00770</name>
</gene>
<organism evidence="8 10">
    <name type="scientific">Thermodesulfobacterium geofontis</name>
    <dbReference type="NCBI Taxonomy" id="1295609"/>
    <lineage>
        <taxon>Bacteria</taxon>
        <taxon>Pseudomonadati</taxon>
        <taxon>Thermodesulfobacteriota</taxon>
        <taxon>Thermodesulfobacteria</taxon>
        <taxon>Thermodesulfobacteriales</taxon>
        <taxon>Thermodesulfobacteriaceae</taxon>
        <taxon>Thermodesulfobacterium</taxon>
    </lineage>
</organism>
<keyword evidence="6" id="KW-0411">Iron-sulfur</keyword>
<dbReference type="EMBL" id="PNJD01000059">
    <property type="protein sequence ID" value="PMP98033.1"/>
    <property type="molecule type" value="Genomic_DNA"/>
</dbReference>
<dbReference type="Gene3D" id="3.20.20.70">
    <property type="entry name" value="Aldolase class I"/>
    <property type="match status" value="1"/>
</dbReference>
<evidence type="ECO:0000313" key="11">
    <source>
        <dbReference type="Proteomes" id="UP000235619"/>
    </source>
</evidence>
<feature type="domain" description="Radical SAM core" evidence="7">
    <location>
        <begin position="15"/>
        <end position="253"/>
    </location>
</feature>
<reference evidence="10 11" key="1">
    <citation type="submission" date="2018-01" db="EMBL/GenBank/DDBJ databases">
        <title>Metagenomic assembled genomes from two thermal pools in the Uzon Caldera, Kamchatka, Russia.</title>
        <authorList>
            <person name="Wilkins L."/>
            <person name="Ettinger C."/>
        </authorList>
    </citation>
    <scope>NUCLEOTIDE SEQUENCE [LARGE SCALE GENOMIC DNA]</scope>
    <source>
        <strain evidence="9">ARK-04</strain>
        <strain evidence="8">ZAV-08</strain>
    </source>
</reference>
<evidence type="ECO:0000256" key="4">
    <source>
        <dbReference type="ARBA" id="ARBA00022723"/>
    </source>
</evidence>
<keyword evidence="5" id="KW-0408">Iron</keyword>
<sequence length="316" mass="36443">MSNKKTLLFGPVKSRRLGRSLGIEMVPKKVCTMNCIYCEIGKTTNLTLERKEYYSWDLIESSIFEAKEKEDTFDVFTFTGNGEPTLNIHFERAIKLAKKVIKKPIAVLTNATLLDIPSVRETLAEVDIVLPSLDAGNHQTFKKINQPHPKIELKNIIENLKKLREEMKGEMWIEILFVEGVNDSEEELIALKSAIEYINPHKIQLNTVVRPPAFKGVKPLSFEKLKKIADFLGKKAEVIISKERLEKAKETFKTLEKEELKERILEYLKRRPSPIEELSSAFKVEKEIIEEILKKFISEGKIKEKIHEGKKFFLAE</sequence>
<name>A0A2N7PQG4_9BACT</name>
<dbReference type="Proteomes" id="UP000235619">
    <property type="component" value="Unassembled WGS sequence"/>
</dbReference>
<comment type="caution">
    <text evidence="8">The sequence shown here is derived from an EMBL/GenBank/DDBJ whole genome shotgun (WGS) entry which is preliminary data.</text>
</comment>
<evidence type="ECO:0000256" key="6">
    <source>
        <dbReference type="ARBA" id="ARBA00023014"/>
    </source>
</evidence>
<keyword evidence="2" id="KW-0004">4Fe-4S</keyword>
<evidence type="ECO:0000256" key="5">
    <source>
        <dbReference type="ARBA" id="ARBA00023004"/>
    </source>
</evidence>
<dbReference type="GO" id="GO:0003824">
    <property type="term" value="F:catalytic activity"/>
    <property type="evidence" value="ECO:0007669"/>
    <property type="project" value="InterPro"/>
</dbReference>
<evidence type="ECO:0000313" key="9">
    <source>
        <dbReference type="EMBL" id="PMP98033.1"/>
    </source>
</evidence>
<dbReference type="PANTHER" id="PTHR43787">
    <property type="entry name" value="FEMO COFACTOR BIOSYNTHESIS PROTEIN NIFB-RELATED"/>
    <property type="match status" value="1"/>
</dbReference>
<accession>A0A2N7PQG4</accession>
<dbReference type="PROSITE" id="PS51918">
    <property type="entry name" value="RADICAL_SAM"/>
    <property type="match status" value="1"/>
</dbReference>
<dbReference type="PANTHER" id="PTHR43787:SF11">
    <property type="entry name" value="UPF0026 PROTEIN SLR1464"/>
    <property type="match status" value="1"/>
</dbReference>
<dbReference type="InterPro" id="IPR040084">
    <property type="entry name" value="GTPase_Obg"/>
</dbReference>
<dbReference type="CDD" id="cd01335">
    <property type="entry name" value="Radical_SAM"/>
    <property type="match status" value="1"/>
</dbReference>
<evidence type="ECO:0000313" key="8">
    <source>
        <dbReference type="EMBL" id="PMP68940.1"/>
    </source>
</evidence>